<dbReference type="PROSITE" id="PS51343">
    <property type="entry name" value="PII_GLNB_DOM"/>
    <property type="match status" value="1"/>
</dbReference>
<dbReference type="PANTHER" id="PTHR30115:SF11">
    <property type="entry name" value="NITROGEN REGULATORY PROTEIN P-II HOMOLOG"/>
    <property type="match status" value="1"/>
</dbReference>
<reference evidence="6" key="1">
    <citation type="journal article" date="2013" name="Environ. Microbiol.">
        <title>Microbiota from the distal guts of lean and obese adolescents exhibit partial functional redundancy besides clear differences in community structure.</title>
        <authorList>
            <person name="Ferrer M."/>
            <person name="Ruiz A."/>
            <person name="Lanza F."/>
            <person name="Haange S.B."/>
            <person name="Oberbach A."/>
            <person name="Till H."/>
            <person name="Bargiela R."/>
            <person name="Campoy C."/>
            <person name="Segura M.T."/>
            <person name="Richter M."/>
            <person name="von Bergen M."/>
            <person name="Seifert J."/>
            <person name="Suarez A."/>
        </authorList>
    </citation>
    <scope>NUCLEOTIDE SEQUENCE</scope>
</reference>
<organism evidence="6">
    <name type="scientific">human gut metagenome</name>
    <dbReference type="NCBI Taxonomy" id="408170"/>
    <lineage>
        <taxon>unclassified sequences</taxon>
        <taxon>metagenomes</taxon>
        <taxon>organismal metagenomes</taxon>
    </lineage>
</organism>
<comment type="caution">
    <text evidence="6">The sequence shown here is derived from an EMBL/GenBank/DDBJ whole genome shotgun (WGS) entry which is preliminary data.</text>
</comment>
<dbReference type="Pfam" id="PF00543">
    <property type="entry name" value="P-II"/>
    <property type="match status" value="1"/>
</dbReference>
<evidence type="ECO:0000256" key="4">
    <source>
        <dbReference type="ARBA" id="ARBA00023015"/>
    </source>
</evidence>
<dbReference type="AlphaFoldDB" id="K1U214"/>
<keyword evidence="3" id="KW-0547">Nucleotide-binding</keyword>
<name>K1U214_9ZZZZ</name>
<protein>
    <submittedName>
        <fullName evidence="6">Nitrogen regulatory protein PII</fullName>
    </submittedName>
</protein>
<evidence type="ECO:0000256" key="3">
    <source>
        <dbReference type="ARBA" id="ARBA00022741"/>
    </source>
</evidence>
<keyword evidence="5" id="KW-0804">Transcription</keyword>
<dbReference type="InterPro" id="IPR002187">
    <property type="entry name" value="N-reg_PII"/>
</dbReference>
<dbReference type="InterPro" id="IPR011322">
    <property type="entry name" value="N-reg_PII-like_a/b"/>
</dbReference>
<evidence type="ECO:0000256" key="2">
    <source>
        <dbReference type="ARBA" id="ARBA00022553"/>
    </source>
</evidence>
<dbReference type="InterPro" id="IPR017918">
    <property type="entry name" value="N-reg_PII_CS"/>
</dbReference>
<dbReference type="EMBL" id="AJWZ01000613">
    <property type="protein sequence ID" value="EKC76313.1"/>
    <property type="molecule type" value="Genomic_DNA"/>
</dbReference>
<dbReference type="SMART" id="SM00938">
    <property type="entry name" value="P-II"/>
    <property type="match status" value="1"/>
</dbReference>
<evidence type="ECO:0000313" key="6">
    <source>
        <dbReference type="EMBL" id="EKC76313.1"/>
    </source>
</evidence>
<evidence type="ECO:0000256" key="5">
    <source>
        <dbReference type="ARBA" id="ARBA00023163"/>
    </source>
</evidence>
<dbReference type="PROSITE" id="PS00638">
    <property type="entry name" value="PII_GLNB_CTER"/>
    <property type="match status" value="1"/>
</dbReference>
<dbReference type="InterPro" id="IPR002332">
    <property type="entry name" value="N-reg_PII_urydylation_site"/>
</dbReference>
<gene>
    <name evidence="6" type="ORF">OBE_00906</name>
</gene>
<dbReference type="SUPFAM" id="SSF54913">
    <property type="entry name" value="GlnB-like"/>
    <property type="match status" value="1"/>
</dbReference>
<keyword evidence="4" id="KW-0805">Transcription regulation</keyword>
<dbReference type="GO" id="GO:0005524">
    <property type="term" value="F:ATP binding"/>
    <property type="evidence" value="ECO:0007669"/>
    <property type="project" value="TreeGrafter"/>
</dbReference>
<dbReference type="GO" id="GO:0005829">
    <property type="term" value="C:cytosol"/>
    <property type="evidence" value="ECO:0007669"/>
    <property type="project" value="TreeGrafter"/>
</dbReference>
<dbReference type="Gene3D" id="3.30.70.120">
    <property type="match status" value="1"/>
</dbReference>
<accession>K1U214</accession>
<keyword evidence="2" id="KW-0597">Phosphoprotein</keyword>
<evidence type="ECO:0000256" key="1">
    <source>
        <dbReference type="ARBA" id="ARBA00011233"/>
    </source>
</evidence>
<comment type="subunit">
    <text evidence="1">Homotrimer.</text>
</comment>
<dbReference type="PRINTS" id="PR00340">
    <property type="entry name" value="PIIGLNB"/>
</dbReference>
<dbReference type="InterPro" id="IPR015867">
    <property type="entry name" value="N-reg_PII/ATP_PRibTrfase_C"/>
</dbReference>
<dbReference type="PROSITE" id="PS00496">
    <property type="entry name" value="PII_GLNB_UMP"/>
    <property type="match status" value="1"/>
</dbReference>
<sequence length="128" mass="14107">MGAALSLKLNIKEELGMKKLEIIIKPEKLEDLKGVLDTEEVNGLNIVNSMGYGNQKGIIKNYRGAEYSVNLLPKIKVETVVADEVAPKLIDKIVDEINTGHFGDGKIFVYDVEDAIRIRTGEHGTKAL</sequence>
<dbReference type="GO" id="GO:0030234">
    <property type="term" value="F:enzyme regulator activity"/>
    <property type="evidence" value="ECO:0007669"/>
    <property type="project" value="InterPro"/>
</dbReference>
<dbReference type="GO" id="GO:0006808">
    <property type="term" value="P:regulation of nitrogen utilization"/>
    <property type="evidence" value="ECO:0007669"/>
    <property type="project" value="InterPro"/>
</dbReference>
<dbReference type="PANTHER" id="PTHR30115">
    <property type="entry name" value="NITROGEN REGULATORY PROTEIN P-II"/>
    <property type="match status" value="1"/>
</dbReference>
<proteinExistence type="predicted"/>